<feature type="region of interest" description="Disordered" evidence="2">
    <location>
        <begin position="322"/>
        <end position="351"/>
    </location>
</feature>
<keyword evidence="4" id="KW-1185">Reference proteome</keyword>
<protein>
    <submittedName>
        <fullName evidence="3">Argonaute/Dicer protein, PAZ</fullName>
    </submittedName>
</protein>
<gene>
    <name evidence="3" type="ORF">CTI12_AA325000</name>
</gene>
<evidence type="ECO:0000256" key="1">
    <source>
        <dbReference type="ARBA" id="ARBA00022801"/>
    </source>
</evidence>
<keyword evidence="1" id="KW-0378">Hydrolase</keyword>
<feature type="compositionally biased region" description="Basic and acidic residues" evidence="2">
    <location>
        <begin position="331"/>
        <end position="351"/>
    </location>
</feature>
<proteinExistence type="predicted"/>
<comment type="caution">
    <text evidence="3">The sequence shown here is derived from an EMBL/GenBank/DDBJ whole genome shotgun (WGS) entry which is preliminary data.</text>
</comment>
<organism evidence="3 4">
    <name type="scientific">Artemisia annua</name>
    <name type="common">Sweet wormwood</name>
    <dbReference type="NCBI Taxonomy" id="35608"/>
    <lineage>
        <taxon>Eukaryota</taxon>
        <taxon>Viridiplantae</taxon>
        <taxon>Streptophyta</taxon>
        <taxon>Embryophyta</taxon>
        <taxon>Tracheophyta</taxon>
        <taxon>Spermatophyta</taxon>
        <taxon>Magnoliopsida</taxon>
        <taxon>eudicotyledons</taxon>
        <taxon>Gunneridae</taxon>
        <taxon>Pentapetalae</taxon>
        <taxon>asterids</taxon>
        <taxon>campanulids</taxon>
        <taxon>Asterales</taxon>
        <taxon>Asteraceae</taxon>
        <taxon>Asteroideae</taxon>
        <taxon>Anthemideae</taxon>
        <taxon>Artemisiinae</taxon>
        <taxon>Artemisia</taxon>
    </lineage>
</organism>
<evidence type="ECO:0000313" key="4">
    <source>
        <dbReference type="Proteomes" id="UP000245207"/>
    </source>
</evidence>
<dbReference type="GO" id="GO:0004525">
    <property type="term" value="F:ribonuclease III activity"/>
    <property type="evidence" value="ECO:0007669"/>
    <property type="project" value="InterPro"/>
</dbReference>
<dbReference type="PANTHER" id="PTHR14950:SF46">
    <property type="entry name" value="ENDORIBONUCLEASE DICER HOMOLOG 3"/>
    <property type="match status" value="1"/>
</dbReference>
<dbReference type="AlphaFoldDB" id="A0A2U1MZV4"/>
<dbReference type="GO" id="GO:0005634">
    <property type="term" value="C:nucleus"/>
    <property type="evidence" value="ECO:0007669"/>
    <property type="project" value="TreeGrafter"/>
</dbReference>
<evidence type="ECO:0000313" key="3">
    <source>
        <dbReference type="EMBL" id="PWA66724.1"/>
    </source>
</evidence>
<dbReference type="EMBL" id="PKPP01003974">
    <property type="protein sequence ID" value="PWA66724.1"/>
    <property type="molecule type" value="Genomic_DNA"/>
</dbReference>
<dbReference type="GO" id="GO:0030422">
    <property type="term" value="P:siRNA processing"/>
    <property type="evidence" value="ECO:0007669"/>
    <property type="project" value="TreeGrafter"/>
</dbReference>
<accession>A0A2U1MZV4</accession>
<dbReference type="Proteomes" id="UP000245207">
    <property type="component" value="Unassembled WGS sequence"/>
</dbReference>
<dbReference type="InterPro" id="IPR036389">
    <property type="entry name" value="RNase_III_sf"/>
</dbReference>
<dbReference type="PANTHER" id="PTHR14950">
    <property type="entry name" value="DICER-RELATED"/>
    <property type="match status" value="1"/>
</dbReference>
<dbReference type="GO" id="GO:0005737">
    <property type="term" value="C:cytoplasm"/>
    <property type="evidence" value="ECO:0007669"/>
    <property type="project" value="TreeGrafter"/>
</dbReference>
<evidence type="ECO:0000256" key="2">
    <source>
        <dbReference type="SAM" id="MobiDB-lite"/>
    </source>
</evidence>
<dbReference type="GO" id="GO:0003723">
    <property type="term" value="F:RNA binding"/>
    <property type="evidence" value="ECO:0007669"/>
    <property type="project" value="TreeGrafter"/>
</dbReference>
<dbReference type="OrthoDB" id="6513042at2759"/>
<reference evidence="3 4" key="1">
    <citation type="journal article" date="2018" name="Mol. Plant">
        <title>The genome of Artemisia annua provides insight into the evolution of Asteraceae family and artemisinin biosynthesis.</title>
        <authorList>
            <person name="Shen Q."/>
            <person name="Zhang L."/>
            <person name="Liao Z."/>
            <person name="Wang S."/>
            <person name="Yan T."/>
            <person name="Shi P."/>
            <person name="Liu M."/>
            <person name="Fu X."/>
            <person name="Pan Q."/>
            <person name="Wang Y."/>
            <person name="Lv Z."/>
            <person name="Lu X."/>
            <person name="Zhang F."/>
            <person name="Jiang W."/>
            <person name="Ma Y."/>
            <person name="Chen M."/>
            <person name="Hao X."/>
            <person name="Li L."/>
            <person name="Tang Y."/>
            <person name="Lv G."/>
            <person name="Zhou Y."/>
            <person name="Sun X."/>
            <person name="Brodelius P.E."/>
            <person name="Rose J.K.C."/>
            <person name="Tang K."/>
        </authorList>
    </citation>
    <scope>NUCLEOTIDE SEQUENCE [LARGE SCALE GENOMIC DNA]</scope>
    <source>
        <strain evidence="4">cv. Huhao1</strain>
        <tissue evidence="3">Leaf</tissue>
    </source>
</reference>
<dbReference type="Gene3D" id="1.10.1520.10">
    <property type="entry name" value="Ribonuclease III domain"/>
    <property type="match status" value="1"/>
</dbReference>
<sequence>MVILNSRVSFKPLKTVALLMLYELQRLGKLKIGEEICLNTLTVVCLHALNQYELLTLSRMLTYSPEETINPKKSKHLSLCEIDLKYPGQHLLLLKQSRRAHNVLLDFQVEVLIIDDLVLEREGVLHGNVETDRQRYARIPPELLVVIDARIESTFGSFEPASNHHEVVKSFYLLPSLMHRLESLMLASQLRQDIEGQSTDLHISNCLILVPGELTDLRSTSVNNENFASATVRGDLYPHLQYRLDHLQTQIADYVKSVTTSSTDTKKGLKVRWENGLRIIELLLSPIVTPDKLELPPVRDLMDMCDLLGYLVKDTCRTKGDMKRGITKPDQVQDNKDAEMDNEKDSNEDTKTIVLSSQPLADRKYIHDYF</sequence>
<dbReference type="STRING" id="35608.A0A2U1MZV4"/>
<name>A0A2U1MZV4_ARTAN</name>